<dbReference type="GO" id="GO:0061630">
    <property type="term" value="F:ubiquitin protein ligase activity"/>
    <property type="evidence" value="ECO:0007669"/>
    <property type="project" value="UniProtKB-EC"/>
</dbReference>
<dbReference type="SMART" id="SM01337">
    <property type="entry name" value="APC10"/>
    <property type="match status" value="1"/>
</dbReference>
<keyword evidence="10" id="KW-0833">Ubl conjugation pathway</keyword>
<evidence type="ECO:0000256" key="2">
    <source>
        <dbReference type="ARBA" id="ARBA00004489"/>
    </source>
</evidence>
<organism evidence="18 19">
    <name type="scientific">Polyplax serrata</name>
    <name type="common">Common mouse louse</name>
    <dbReference type="NCBI Taxonomy" id="468196"/>
    <lineage>
        <taxon>Eukaryota</taxon>
        <taxon>Metazoa</taxon>
        <taxon>Ecdysozoa</taxon>
        <taxon>Arthropoda</taxon>
        <taxon>Hexapoda</taxon>
        <taxon>Insecta</taxon>
        <taxon>Pterygota</taxon>
        <taxon>Neoptera</taxon>
        <taxon>Paraneoptera</taxon>
        <taxon>Psocodea</taxon>
        <taxon>Troctomorpha</taxon>
        <taxon>Phthiraptera</taxon>
        <taxon>Anoplura</taxon>
        <taxon>Polyplacidae</taxon>
        <taxon>Polyplax</taxon>
    </lineage>
</organism>
<feature type="compositionally biased region" description="Polar residues" evidence="15">
    <location>
        <begin position="545"/>
        <end position="582"/>
    </location>
</feature>
<evidence type="ECO:0000256" key="6">
    <source>
        <dbReference type="ARBA" id="ARBA00022679"/>
    </source>
</evidence>
<reference evidence="18 19" key="1">
    <citation type="submission" date="2023-10" db="EMBL/GenBank/DDBJ databases">
        <title>Genomes of two closely related lineages of the louse Polyplax serrata with different host specificities.</title>
        <authorList>
            <person name="Martinu J."/>
            <person name="Tarabai H."/>
            <person name="Stefka J."/>
            <person name="Hypsa V."/>
        </authorList>
    </citation>
    <scope>NUCLEOTIDE SEQUENCE [LARGE SCALE GENOMIC DNA]</scope>
    <source>
        <strain evidence="18">HR10_N</strain>
    </source>
</reference>
<comment type="caution">
    <text evidence="18">The sequence shown here is derived from an EMBL/GenBank/DDBJ whole genome shotgun (WGS) entry which is preliminary data.</text>
</comment>
<dbReference type="SUPFAM" id="SSF57850">
    <property type="entry name" value="RING/U-box"/>
    <property type="match status" value="1"/>
</dbReference>
<dbReference type="Gene3D" id="1.10.10.2360">
    <property type="match status" value="1"/>
</dbReference>
<dbReference type="Gene3D" id="2.60.120.260">
    <property type="entry name" value="Galactose-binding domain-like"/>
    <property type="match status" value="1"/>
</dbReference>
<keyword evidence="9 13" id="KW-0863">Zinc-finger</keyword>
<evidence type="ECO:0000256" key="8">
    <source>
        <dbReference type="ARBA" id="ARBA00022737"/>
    </source>
</evidence>
<feature type="region of interest" description="Disordered" evidence="15">
    <location>
        <begin position="980"/>
        <end position="1004"/>
    </location>
</feature>
<dbReference type="SMART" id="SM00184">
    <property type="entry name" value="RING"/>
    <property type="match status" value="1"/>
</dbReference>
<dbReference type="EMBL" id="JAWJWE010000036">
    <property type="protein sequence ID" value="KAK6628987.1"/>
    <property type="molecule type" value="Genomic_DNA"/>
</dbReference>
<dbReference type="SUPFAM" id="SSF49785">
    <property type="entry name" value="Galactose-binding domain-like"/>
    <property type="match status" value="1"/>
</dbReference>
<dbReference type="InterPro" id="IPR001841">
    <property type="entry name" value="Znf_RING"/>
</dbReference>
<dbReference type="EC" id="2.3.2.33" evidence="5"/>
<feature type="region of interest" description="Disordered" evidence="15">
    <location>
        <begin position="614"/>
        <end position="663"/>
    </location>
</feature>
<dbReference type="GO" id="GO:0008582">
    <property type="term" value="P:regulation of synaptic assembly at neuromuscular junction"/>
    <property type="evidence" value="ECO:0007669"/>
    <property type="project" value="TreeGrafter"/>
</dbReference>
<accession>A0AAN8S535</accession>
<comment type="pathway">
    <text evidence="3">Protein modification; protein ubiquitination.</text>
</comment>
<feature type="domain" description="RING-type" evidence="16">
    <location>
        <begin position="2188"/>
        <end position="2239"/>
    </location>
</feature>
<evidence type="ECO:0000256" key="5">
    <source>
        <dbReference type="ARBA" id="ARBA00012249"/>
    </source>
</evidence>
<feature type="region of interest" description="Disordered" evidence="15">
    <location>
        <begin position="699"/>
        <end position="719"/>
    </location>
</feature>
<dbReference type="GO" id="GO:0008270">
    <property type="term" value="F:zinc ion binding"/>
    <property type="evidence" value="ECO:0007669"/>
    <property type="project" value="UniProtKB-KW"/>
</dbReference>
<dbReference type="GO" id="GO:0099174">
    <property type="term" value="P:regulation of presynapse organization"/>
    <property type="evidence" value="ECO:0007669"/>
    <property type="project" value="UniProtKB-ARBA"/>
</dbReference>
<feature type="compositionally biased region" description="Basic and acidic residues" evidence="15">
    <location>
        <begin position="980"/>
        <end position="998"/>
    </location>
</feature>
<dbReference type="CDD" id="cd19799">
    <property type="entry name" value="Bbox2_MYCBP2"/>
    <property type="match status" value="1"/>
</dbReference>
<feature type="region of interest" description="Disordered" evidence="15">
    <location>
        <begin position="425"/>
        <end position="517"/>
    </location>
</feature>
<evidence type="ECO:0000256" key="15">
    <source>
        <dbReference type="SAM" id="MobiDB-lite"/>
    </source>
</evidence>
<name>A0AAN8S535_POLSC</name>
<dbReference type="PANTHER" id="PTHR45943:SF1">
    <property type="entry name" value="E3 UBIQUITIN-PROTEIN LIGASE MYCBP2"/>
    <property type="match status" value="1"/>
</dbReference>
<dbReference type="Pfam" id="PF03256">
    <property type="entry name" value="ANAPC10"/>
    <property type="match status" value="1"/>
</dbReference>
<evidence type="ECO:0000256" key="1">
    <source>
        <dbReference type="ARBA" id="ARBA00000333"/>
    </source>
</evidence>
<feature type="compositionally biased region" description="Polar residues" evidence="15">
    <location>
        <begin position="614"/>
        <end position="656"/>
    </location>
</feature>
<feature type="compositionally biased region" description="Polar residues" evidence="15">
    <location>
        <begin position="1240"/>
        <end position="1250"/>
    </location>
</feature>
<dbReference type="FunFam" id="3.30.40.10:FF:000078">
    <property type="entry name" value="E3 ubiquitin-protein ligase MYCBP2 isoform X1"/>
    <property type="match status" value="1"/>
</dbReference>
<keyword evidence="7" id="KW-0479">Metal-binding</keyword>
<dbReference type="InterPro" id="IPR013083">
    <property type="entry name" value="Znf_RING/FYVE/PHD"/>
</dbReference>
<comment type="subcellular location">
    <subcellularLocation>
        <location evidence="2">Cell projection</location>
        <location evidence="2">Axon</location>
    </subcellularLocation>
</comment>
<comment type="catalytic activity">
    <reaction evidence="1">
        <text>[E2 ubiquitin-conjugating enzyme]-S-ubiquitinyl-L-cysteine + [acceptor protein]-L-threonine = [E2 ubiquitin-conjugating enzyme]-L-cysteine + [acceptor protein]-3-O-ubiquitinyl-L-threonine.</text>
        <dbReference type="EC" id="2.3.2.33"/>
    </reaction>
</comment>
<comment type="similarity">
    <text evidence="4">Belongs to the RING-Cys relay (RCR) family.</text>
</comment>
<keyword evidence="12" id="KW-0966">Cell projection</keyword>
<dbReference type="GO" id="GO:0005634">
    <property type="term" value="C:nucleus"/>
    <property type="evidence" value="ECO:0007669"/>
    <property type="project" value="TreeGrafter"/>
</dbReference>
<evidence type="ECO:0000256" key="14">
    <source>
        <dbReference type="SAM" id="Coils"/>
    </source>
</evidence>
<keyword evidence="8" id="KW-0677">Repeat</keyword>
<feature type="compositionally biased region" description="Basic and acidic residues" evidence="15">
    <location>
        <begin position="495"/>
        <end position="512"/>
    </location>
</feature>
<dbReference type="PROSITE" id="PS50089">
    <property type="entry name" value="ZF_RING_2"/>
    <property type="match status" value="1"/>
</dbReference>
<feature type="domain" description="DOC" evidence="17">
    <location>
        <begin position="1509"/>
        <end position="1687"/>
    </location>
</feature>
<dbReference type="SUPFAM" id="SSF81296">
    <property type="entry name" value="E set domains"/>
    <property type="match status" value="1"/>
</dbReference>
<evidence type="ECO:0000259" key="16">
    <source>
        <dbReference type="PROSITE" id="PS50089"/>
    </source>
</evidence>
<dbReference type="PROSITE" id="PS51284">
    <property type="entry name" value="DOC"/>
    <property type="match status" value="1"/>
</dbReference>
<dbReference type="Proteomes" id="UP001372834">
    <property type="component" value="Unassembled WGS sequence"/>
</dbReference>
<dbReference type="GO" id="GO:0007411">
    <property type="term" value="P:axon guidance"/>
    <property type="evidence" value="ECO:0007669"/>
    <property type="project" value="TreeGrafter"/>
</dbReference>
<dbReference type="GO" id="GO:0030424">
    <property type="term" value="C:axon"/>
    <property type="evidence" value="ECO:0007669"/>
    <property type="project" value="UniProtKB-SubCell"/>
</dbReference>
<evidence type="ECO:0000313" key="19">
    <source>
        <dbReference type="Proteomes" id="UP001372834"/>
    </source>
</evidence>
<feature type="region of interest" description="Disordered" evidence="15">
    <location>
        <begin position="1236"/>
        <end position="1257"/>
    </location>
</feature>
<evidence type="ECO:0000256" key="12">
    <source>
        <dbReference type="ARBA" id="ARBA00023273"/>
    </source>
</evidence>
<keyword evidence="11" id="KW-0862">Zinc</keyword>
<keyword evidence="6" id="KW-0808">Transferase</keyword>
<evidence type="ECO:0000313" key="18">
    <source>
        <dbReference type="EMBL" id="KAK6628987.1"/>
    </source>
</evidence>
<feature type="compositionally biased region" description="Polar residues" evidence="15">
    <location>
        <begin position="704"/>
        <end position="713"/>
    </location>
</feature>
<feature type="compositionally biased region" description="Polar residues" evidence="15">
    <location>
        <begin position="464"/>
        <end position="479"/>
    </location>
</feature>
<feature type="region of interest" description="Disordered" evidence="15">
    <location>
        <begin position="745"/>
        <end position="764"/>
    </location>
</feature>
<feature type="region of interest" description="Disordered" evidence="15">
    <location>
        <begin position="531"/>
        <end position="602"/>
    </location>
</feature>
<dbReference type="InterPro" id="IPR014756">
    <property type="entry name" value="Ig_E-set"/>
</dbReference>
<protein>
    <recommendedName>
        <fullName evidence="5">RCR-type E3 ubiquitin transferase</fullName>
        <ecNumber evidence="5">2.3.2.33</ecNumber>
    </recommendedName>
</protein>
<evidence type="ECO:0000256" key="9">
    <source>
        <dbReference type="ARBA" id="ARBA00022771"/>
    </source>
</evidence>
<dbReference type="CDD" id="cd16463">
    <property type="entry name" value="RING-H2_PHR"/>
    <property type="match status" value="1"/>
</dbReference>
<evidence type="ECO:0000256" key="11">
    <source>
        <dbReference type="ARBA" id="ARBA00022833"/>
    </source>
</evidence>
<dbReference type="Gene3D" id="3.30.40.10">
    <property type="entry name" value="Zinc/RING finger domain, C3HC4 (zinc finger)"/>
    <property type="match status" value="1"/>
</dbReference>
<feature type="compositionally biased region" description="Low complexity" evidence="15">
    <location>
        <begin position="592"/>
        <end position="602"/>
    </location>
</feature>
<evidence type="ECO:0000256" key="3">
    <source>
        <dbReference type="ARBA" id="ARBA00004906"/>
    </source>
</evidence>
<keyword evidence="14" id="KW-0175">Coiled coil</keyword>
<dbReference type="GO" id="GO:0005886">
    <property type="term" value="C:plasma membrane"/>
    <property type="evidence" value="ECO:0007669"/>
    <property type="project" value="TreeGrafter"/>
</dbReference>
<sequence length="2436" mass="268394">MFLFLFSCHSNERLFLRDFIQCSPSTSGGRLARWLQPDPYADPSKCEVIYCREDMRCGWPTIVTVLTKDQYSDIVHVPNLKIEVKAVPIEKSEGKCEGDRKVRKVNESDSTSIQPPLDVPYEVTVDDKICYHSITMMKAYENFSFEELRYYSPSVRRTSENMLVRPYNDGTYCATWTPSHIGWYSILVTIDGYPLEEVYKAEVKEPPQGVAPPTQSVAKKTTHQPSKVRKFVSKYTAGLRIRAHPSLQSEQIGIVHVNGTIAFIDEIHNDDGVWLRLNHETMKQYCAGSINRLGEAWCLQYNQHLGKTLLLPVEEPKRIMDQVIKESLGKKLPEINQKDKSAKSTIPGIYTVVKCGAACHNVRSRPSLQSTPVGMMVLGNQAEVLDQVVNSEGTWVKINPEVASKFCFNHVTEAWSLARSPNNELFLRPEPNPDAGSTTSSPKKGYDFMANSSTTFGTGEAGNFSFTPPRSTPPQSLHSSADPFVFGFGSQDNKIGSEKRSIDKVKSPRDGCNDVGGVSVKDMVKAIGECRINGNGETPPGATPKRSSSPKPISVQQRSSNSSRAHAVSPRSSSPNIHTQVVGSYGDAEKTSQSSSPVPIPVSGAALVDSQYSITSQRRGSTQSDTSALVSSLTRDLSQSPLTKDLSPSPTSSSFLIRSEGSPVKRDCCTDDIIGRKDARVECSGRSNRDFSTNMVETPKKVTQAGTQTSPEGTGSMKGYFNIGSAGGKDERVSPKFIRKERNFGRSSKRAMSPATQVPPSGDRCLNMIREPVKEAMSPSEAETLRCIFAAFLWQEGIVHDAMACASFLKFHPTLPKEGAPVVTRKMISPLNATKQELSKEQKQFQRHSVEVSTSGAYLQIQLATLESLTRSAANANANRTRKKQQAAQEVSIKEEVPMEFTRLTGVDGDNLNKVKSDELKNDNKMVMVSVLPPALKGMVLIWEELTSVFVRAFEQQNLLSSPTLSSKFARNTVLNREKIASRKHGDQCKSNKSEGKRSNRKKKDWKTLGKLNVLGETCELVAPLLVASNDRETVCELCGGIYPHPVTYHMRQAHPGCGGLAGGNGYNSSGNFCVGWAGHCGDGGIRGNSWYLICDACREKYIRLKKEGALTSKDKKKGSGKKKAAVIAPASSNGPLSPVFGQNNSLDGHMIMKENAMFLLDLASSSNSVASNQQSRSGVDASTSLLSSMAENQSPPDPTGPFSPVVSFQCLAAFGSLVKEQELQEMLQRQLPRDIDESCNGNNQPNSSFDGVDGDDQKGRLFHRSVSMGTGCIPWTKKEGDGRVILSRKRNNSSSGEVMADGGSSLLCRPSAALQKLIPGLDESAIISSEDRLTLDLVRRPSISFILRRHPIFALRLAMKHSLRKATCRLYAFQALNWLLRNVTQPVCLHDLLWWFVASLSTTTPDAESVEDQMKKEDGEMFRTCDHPLNDITFAGDAAIPLWKAFHQFLQTVADLMFLLPPSCALQTMAVRCWGLKFSQVDHGFLHRSQFFNNISKILSRSEEESDDVSVSLHESASSQHVSAVVEALKDLTADLEIKVSSRQAMVGSLTDNSTETFWESGDEDRNKTKFITVLCPPNCVPKMIYIHIDNCRDLANKVANVVFLSGSNAEELLKIRQVEVESRSTGWISSPIQDGRHNVIKLELRGPDNSLRIRQVRVLGVSGESLAVPQRSASTVQQRLCESETLKVFRLITSQVFGKLIVGEAEESTELEAERTEDNNDLKEHMVGILFSRSKLTHLQKQVCMHIVHAIRKETTRVREEWECLLCSPVPSESKPSDTYAFEMLSMVLALSGSSVGRVYLSHQYDLLMDLLSLLHTGSARVQRQVTALLRRVLPEVSPATLANVLGVEKLPPSDFSIFSTGSKQKPFDVCKTGILDVFLSVVAKSLTVQVKVKGRDVKGVTTVTLATAIHPRDPMGLRWWLRGCISRKLAEDIIQLLNDMSNGKLSEAWANVTKGAIAENIINLTKLDESQRGPSECLKTPTLWLALASLCVLDKEHVERLSSGQWSRTDGLPPPPRPTCTNHDDNVTGAIIQCSVCGNLCADCDRYLHLHKRTRMHQRQVCKEEEEAIKVDLHEGCGRTKLFWVLALADSCTLKAMVEFREGSKTKATGTGVCRFCGATGNSGLLAIGNVCADQDCQEHAKNICNKIHPCGHICGGLAGETVCLPCLQNCKSSPNLKQDADDMCMICFTEALSCAPAIQLQCGHVFHAHCTRNALVQRWAGPRITFSFSQCPICKAPMRHAVLSELLKGIQELFEDVKRKALMRLEYEGLHRAVAITSPGAKFFNDPAAYAMDRYAYYVCYKCNKAYYGGEARCDIDMNGEFDPSELVCGGCSDVARAQMCPKHGTDFLEYKCRYCCSVAVFFCFGTTHFCNSCHDDFQRVTNIAKSELPSCPAGPKAKQLDGDECPLHVSHPPTGEEFALGCGVCRNAHTF</sequence>
<evidence type="ECO:0000256" key="10">
    <source>
        <dbReference type="ARBA" id="ARBA00022786"/>
    </source>
</evidence>
<dbReference type="InterPro" id="IPR004939">
    <property type="entry name" value="APC_su10/DOC_dom"/>
</dbReference>
<evidence type="ECO:0000259" key="17">
    <source>
        <dbReference type="PROSITE" id="PS51284"/>
    </source>
</evidence>
<evidence type="ECO:0000256" key="7">
    <source>
        <dbReference type="ARBA" id="ARBA00022723"/>
    </source>
</evidence>
<evidence type="ECO:0000256" key="13">
    <source>
        <dbReference type="PROSITE-ProRule" id="PRU00175"/>
    </source>
</evidence>
<feature type="coiled-coil region" evidence="14">
    <location>
        <begin position="831"/>
        <end position="886"/>
    </location>
</feature>
<dbReference type="PANTHER" id="PTHR45943">
    <property type="entry name" value="E3 UBIQUITIN-PROTEIN LIGASE MYCBP2"/>
    <property type="match status" value="1"/>
</dbReference>
<gene>
    <name evidence="18" type="ORF">RUM43_002804</name>
</gene>
<dbReference type="InterPro" id="IPR008979">
    <property type="entry name" value="Galactose-bd-like_sf"/>
</dbReference>
<evidence type="ECO:0000256" key="4">
    <source>
        <dbReference type="ARBA" id="ARBA00005415"/>
    </source>
</evidence>
<proteinExistence type="inferred from homology"/>